<keyword evidence="7" id="KW-1185">Reference proteome</keyword>
<dbReference type="Gene3D" id="3.80.10.10">
    <property type="entry name" value="Ribonuclease Inhibitor"/>
    <property type="match status" value="1"/>
</dbReference>
<dbReference type="Gene3D" id="1.10.8.430">
    <property type="entry name" value="Helical domain of apoptotic protease-activating factors"/>
    <property type="match status" value="1"/>
</dbReference>
<dbReference type="Proteomes" id="UP001318860">
    <property type="component" value="Unassembled WGS sequence"/>
</dbReference>
<dbReference type="Pfam" id="PF00931">
    <property type="entry name" value="NB-ARC"/>
    <property type="match status" value="1"/>
</dbReference>
<evidence type="ECO:0000259" key="4">
    <source>
        <dbReference type="Pfam" id="PF00931"/>
    </source>
</evidence>
<keyword evidence="3" id="KW-0611">Plant defense</keyword>
<dbReference type="Gene3D" id="3.40.50.300">
    <property type="entry name" value="P-loop containing nucleotide triphosphate hydrolases"/>
    <property type="match status" value="1"/>
</dbReference>
<keyword evidence="1" id="KW-0433">Leucine-rich repeat</keyword>
<feature type="domain" description="Disease resistance R13L4/SHOC-2-like LRR" evidence="5">
    <location>
        <begin position="347"/>
        <end position="521"/>
    </location>
</feature>
<dbReference type="SUPFAM" id="SSF52540">
    <property type="entry name" value="P-loop containing nucleoside triphosphate hydrolases"/>
    <property type="match status" value="1"/>
</dbReference>
<evidence type="ECO:0000313" key="6">
    <source>
        <dbReference type="EMBL" id="KAK6142525.1"/>
    </source>
</evidence>
<evidence type="ECO:0000259" key="5">
    <source>
        <dbReference type="Pfam" id="PF23598"/>
    </source>
</evidence>
<evidence type="ECO:0000313" key="7">
    <source>
        <dbReference type="Proteomes" id="UP001318860"/>
    </source>
</evidence>
<accession>A0ABR0W8I7</accession>
<dbReference type="PANTHER" id="PTHR23155">
    <property type="entry name" value="DISEASE RESISTANCE PROTEIN RP"/>
    <property type="match status" value="1"/>
</dbReference>
<evidence type="ECO:0000256" key="2">
    <source>
        <dbReference type="ARBA" id="ARBA00022737"/>
    </source>
</evidence>
<dbReference type="InterPro" id="IPR027417">
    <property type="entry name" value="P-loop_NTPase"/>
</dbReference>
<proteinExistence type="predicted"/>
<evidence type="ECO:0008006" key="8">
    <source>
        <dbReference type="Google" id="ProtNLM"/>
    </source>
</evidence>
<evidence type="ECO:0000256" key="3">
    <source>
        <dbReference type="ARBA" id="ARBA00022821"/>
    </source>
</evidence>
<dbReference type="PANTHER" id="PTHR23155:SF1205">
    <property type="entry name" value="DISEASE RESISTANCE PROTEIN RPM1"/>
    <property type="match status" value="1"/>
</dbReference>
<dbReference type="InterPro" id="IPR042197">
    <property type="entry name" value="Apaf_helical"/>
</dbReference>
<gene>
    <name evidence="6" type="ORF">DH2020_022873</name>
</gene>
<dbReference type="InterPro" id="IPR032675">
    <property type="entry name" value="LRR_dom_sf"/>
</dbReference>
<comment type="caution">
    <text evidence="6">The sequence shown here is derived from an EMBL/GenBank/DDBJ whole genome shotgun (WGS) entry which is preliminary data.</text>
</comment>
<dbReference type="InterPro" id="IPR002182">
    <property type="entry name" value="NB-ARC"/>
</dbReference>
<dbReference type="EMBL" id="JABTTQ020000013">
    <property type="protein sequence ID" value="KAK6142525.1"/>
    <property type="molecule type" value="Genomic_DNA"/>
</dbReference>
<name>A0ABR0W8I7_REHGL</name>
<dbReference type="Pfam" id="PF23598">
    <property type="entry name" value="LRR_14"/>
    <property type="match status" value="1"/>
</dbReference>
<feature type="domain" description="NB-ARC" evidence="4">
    <location>
        <begin position="33"/>
        <end position="108"/>
    </location>
</feature>
<evidence type="ECO:0000256" key="1">
    <source>
        <dbReference type="ARBA" id="ARBA00022614"/>
    </source>
</evidence>
<dbReference type="InterPro" id="IPR055414">
    <property type="entry name" value="LRR_R13L4/SHOC2-like"/>
</dbReference>
<organism evidence="6 7">
    <name type="scientific">Rehmannia glutinosa</name>
    <name type="common">Chinese foxglove</name>
    <dbReference type="NCBI Taxonomy" id="99300"/>
    <lineage>
        <taxon>Eukaryota</taxon>
        <taxon>Viridiplantae</taxon>
        <taxon>Streptophyta</taxon>
        <taxon>Embryophyta</taxon>
        <taxon>Tracheophyta</taxon>
        <taxon>Spermatophyta</taxon>
        <taxon>Magnoliopsida</taxon>
        <taxon>eudicotyledons</taxon>
        <taxon>Gunneridae</taxon>
        <taxon>Pentapetalae</taxon>
        <taxon>asterids</taxon>
        <taxon>lamiids</taxon>
        <taxon>Lamiales</taxon>
        <taxon>Orobanchaceae</taxon>
        <taxon>Rehmannieae</taxon>
        <taxon>Rehmannia</taxon>
    </lineage>
</organism>
<protein>
    <recommendedName>
        <fullName evidence="8">NB-ARC domain-containing protein</fullName>
    </recommendedName>
</protein>
<keyword evidence="2" id="KW-0677">Repeat</keyword>
<dbReference type="InterPro" id="IPR044974">
    <property type="entry name" value="Disease_R_plants"/>
</dbReference>
<reference evidence="6 7" key="1">
    <citation type="journal article" date="2021" name="Comput. Struct. Biotechnol. J.">
        <title>De novo genome assembly of the potent medicinal plant Rehmannia glutinosa using nanopore technology.</title>
        <authorList>
            <person name="Ma L."/>
            <person name="Dong C."/>
            <person name="Song C."/>
            <person name="Wang X."/>
            <person name="Zheng X."/>
            <person name="Niu Y."/>
            <person name="Chen S."/>
            <person name="Feng W."/>
        </authorList>
    </citation>
    <scope>NUCLEOTIDE SEQUENCE [LARGE SCALE GENOMIC DNA]</scope>
    <source>
        <strain evidence="6">DH-2019</strain>
    </source>
</reference>
<dbReference type="PRINTS" id="PR00364">
    <property type="entry name" value="DISEASERSIST"/>
</dbReference>
<dbReference type="SUPFAM" id="SSF52058">
    <property type="entry name" value="L domain-like"/>
    <property type="match status" value="1"/>
</dbReference>
<sequence length="634" mass="72319">MDQGSSSTLAKNEWYDGRSDALFLEESDIVGIEKPKEKILEWIWSMDNGLEVISVVGMGGLGKTTLVKKVYEDESVKRGFDCHVWIVASDYTDVKHLLGNLIQKLVGEIKESPPQELEDMTIRFALPKRSVHGCIIVTTRLNSIANAACSETNHVYNLEPLPLEESQVLFYKKAFHRNPCPPYLKELAENILKRCEGLPLAIVVIGGLLSTKNNRAEKWDQFNRSLSDELEGGDLHRLSKLLALSYYDLPYYLKSLIQVADKAIDGRPRTLRIHDLLREYITSRSREQNIVAIYGGGEMKWPNKIRRLTIQKSIIFTLLQETNSFRYLRSILLLGSEENLEPEAIKEFISRCRLLKVLDLEGAPLEIIPSEVFKLYHLKYLSLSSTMVKIVPKSIKYLQNLETLDLEHTNVTELPIEILALHRLRHLLVYRYKDNFNVRFDSIQSAKTPCQIGDCLPSLQKLSCINADEVDGIKMVREIGKLTQLRRLGIAKLRKADGMDLCSSIAKLTKLLSLTIWAVEEDEMLNLDYSLLPCASLAFLRTLCLHGCLDKRRVALPFLDELSMKDCKLMRDVPQGIEHLTHLQVADFGNMGDEFVEKVGDEKREGGDNWRLARVPRVGFFNVMDDGIWDEQQL</sequence>